<comment type="caution">
    <text evidence="2">The sequence shown here is derived from an EMBL/GenBank/DDBJ whole genome shotgun (WGS) entry which is preliminary data.</text>
</comment>
<reference evidence="2 3" key="1">
    <citation type="submission" date="2019-05" db="EMBL/GenBank/DDBJ databases">
        <authorList>
            <person name="Zhou X."/>
        </authorList>
    </citation>
    <scope>NUCLEOTIDE SEQUENCE [LARGE SCALE GENOMIC DNA]</scope>
    <source>
        <strain evidence="2 3">DSM 432</strain>
    </source>
</reference>
<dbReference type="AlphaFoldDB" id="A0A6C1KNH8"/>
<proteinExistence type="predicted"/>
<evidence type="ECO:0000313" key="2">
    <source>
        <dbReference type="EMBL" id="TLX40896.1"/>
    </source>
</evidence>
<evidence type="ECO:0000256" key="1">
    <source>
        <dbReference type="SAM" id="SignalP"/>
    </source>
</evidence>
<organism evidence="2 3">
    <name type="scientific">Xanthobacter autotrophicus</name>
    <dbReference type="NCBI Taxonomy" id="280"/>
    <lineage>
        <taxon>Bacteria</taxon>
        <taxon>Pseudomonadati</taxon>
        <taxon>Pseudomonadota</taxon>
        <taxon>Alphaproteobacteria</taxon>
        <taxon>Hyphomicrobiales</taxon>
        <taxon>Xanthobacteraceae</taxon>
        <taxon>Xanthobacter</taxon>
    </lineage>
</organism>
<sequence>MRRKATGLLAVAAMASALAGASTGAGAQDGACAQSARSGAKETGSKEASGPGGATGPALGLAAIWSDTGTLLLSDGRRFMPEGIALPSRLASDAALPRAAESAAWAVLDTCLVGIGSAHVDRHGRLSGPGWLACPARNAPAEEDLATALLQAGAGYAQPTGQDRQCLAQRLAAETQARTARRGIWAEPSAVAPAGDEEAMAIRAGLFTVAEGRVLAAGGTRDRIFLNFGSSWRQDFTAMMEREDFATIMGDSLEPAMLRGTLVQVRGVVRAEGGPAIMLRRPGEIALLAGAQARAARGKRGGE</sequence>
<dbReference type="OrthoDB" id="7618306at2"/>
<feature type="chain" id="PRO_5025465675" description="Nuclease (SNase domain protein)" evidence="1">
    <location>
        <begin position="28"/>
        <end position="303"/>
    </location>
</feature>
<accession>A0A6C1KNH8</accession>
<evidence type="ECO:0008006" key="4">
    <source>
        <dbReference type="Google" id="ProtNLM"/>
    </source>
</evidence>
<dbReference type="RefSeq" id="WP_138401410.1">
    <property type="nucleotide sequence ID" value="NZ_JBAFVJ010000007.1"/>
</dbReference>
<protein>
    <recommendedName>
        <fullName evidence="4">Nuclease (SNase domain protein)</fullName>
    </recommendedName>
</protein>
<name>A0A6C1KNH8_XANAU</name>
<dbReference type="GeneID" id="95775898"/>
<gene>
    <name evidence="2" type="ORF">FBQ73_20805</name>
</gene>
<feature type="signal peptide" evidence="1">
    <location>
        <begin position="1"/>
        <end position="27"/>
    </location>
</feature>
<dbReference type="SUPFAM" id="SSF50199">
    <property type="entry name" value="Staphylococcal nuclease"/>
    <property type="match status" value="1"/>
</dbReference>
<dbReference type="InterPro" id="IPR035437">
    <property type="entry name" value="SNase_OB-fold_sf"/>
</dbReference>
<dbReference type="EMBL" id="VAUP01000041">
    <property type="protein sequence ID" value="TLX40896.1"/>
    <property type="molecule type" value="Genomic_DNA"/>
</dbReference>
<dbReference type="Gene3D" id="2.40.50.90">
    <property type="match status" value="1"/>
</dbReference>
<evidence type="ECO:0000313" key="3">
    <source>
        <dbReference type="Proteomes" id="UP000305131"/>
    </source>
</evidence>
<keyword evidence="1" id="KW-0732">Signal</keyword>
<dbReference type="Proteomes" id="UP000305131">
    <property type="component" value="Unassembled WGS sequence"/>
</dbReference>